<keyword evidence="1" id="KW-0472">Membrane</keyword>
<keyword evidence="1" id="KW-0812">Transmembrane</keyword>
<feature type="transmembrane region" description="Helical" evidence="1">
    <location>
        <begin position="109"/>
        <end position="128"/>
    </location>
</feature>
<organism evidence="2 3">
    <name type="scientific">Brachionus plicatilis</name>
    <name type="common">Marine rotifer</name>
    <name type="synonym">Brachionus muelleri</name>
    <dbReference type="NCBI Taxonomy" id="10195"/>
    <lineage>
        <taxon>Eukaryota</taxon>
        <taxon>Metazoa</taxon>
        <taxon>Spiralia</taxon>
        <taxon>Gnathifera</taxon>
        <taxon>Rotifera</taxon>
        <taxon>Eurotatoria</taxon>
        <taxon>Monogononta</taxon>
        <taxon>Pseudotrocha</taxon>
        <taxon>Ploima</taxon>
        <taxon>Brachionidae</taxon>
        <taxon>Brachionus</taxon>
    </lineage>
</organism>
<keyword evidence="1" id="KW-1133">Transmembrane helix</keyword>
<sequence>MKIKLLVQIRLTGKRFMIPYSKVSEKSNRQNMKFKEAFLFNKYSDGTFLLTINISKITFFNQNKRNNSINLFRILSNIIAFSSKKQMIIDLFIYVIGYYESTEMSGLTLIEKIEWYFLFIIVAFRNYFKLNNQNKKRKSKYSWIQSLLIRLVRLSCNIRIQFSFKLIKLYSLNTKSISKSVIPYGRFDLKSIKLIGLNNQLGLLEKNWFDQSEDEFFNKNLSLQSASSI</sequence>
<protein>
    <submittedName>
        <fullName evidence="2">Uncharacterized protein</fullName>
    </submittedName>
</protein>
<name>A0A3M7P646_BRAPC</name>
<evidence type="ECO:0000256" key="1">
    <source>
        <dbReference type="SAM" id="Phobius"/>
    </source>
</evidence>
<accession>A0A3M7P646</accession>
<dbReference type="EMBL" id="REGN01013003">
    <property type="protein sequence ID" value="RMZ94503.1"/>
    <property type="molecule type" value="Genomic_DNA"/>
</dbReference>
<evidence type="ECO:0000313" key="2">
    <source>
        <dbReference type="EMBL" id="RMZ94503.1"/>
    </source>
</evidence>
<comment type="caution">
    <text evidence="2">The sequence shown here is derived from an EMBL/GenBank/DDBJ whole genome shotgun (WGS) entry which is preliminary data.</text>
</comment>
<proteinExistence type="predicted"/>
<keyword evidence="3" id="KW-1185">Reference proteome</keyword>
<dbReference type="Proteomes" id="UP000276133">
    <property type="component" value="Unassembled WGS sequence"/>
</dbReference>
<feature type="transmembrane region" description="Helical" evidence="1">
    <location>
        <begin position="74"/>
        <end position="97"/>
    </location>
</feature>
<dbReference type="AlphaFoldDB" id="A0A3M7P646"/>
<gene>
    <name evidence="2" type="ORF">BpHYR1_026762</name>
</gene>
<reference evidence="2 3" key="1">
    <citation type="journal article" date="2018" name="Sci. Rep.">
        <title>Genomic signatures of local adaptation to the degree of environmental predictability in rotifers.</title>
        <authorList>
            <person name="Franch-Gras L."/>
            <person name="Hahn C."/>
            <person name="Garcia-Roger E.M."/>
            <person name="Carmona M.J."/>
            <person name="Serra M."/>
            <person name="Gomez A."/>
        </authorList>
    </citation>
    <scope>NUCLEOTIDE SEQUENCE [LARGE SCALE GENOMIC DNA]</scope>
    <source>
        <strain evidence="2">HYR1</strain>
    </source>
</reference>
<evidence type="ECO:0000313" key="3">
    <source>
        <dbReference type="Proteomes" id="UP000276133"/>
    </source>
</evidence>